<dbReference type="EMBL" id="VSRR010006745">
    <property type="protein sequence ID" value="MPC45470.1"/>
    <property type="molecule type" value="Genomic_DNA"/>
</dbReference>
<sequence>MSYPIKCNSHSGGDEHVMLGSVGSARRGHCVAGGIVRQPSSVLGQPWSVEGVSAASTCLFYCPSAILSWLRKPHIGHTTAAGTVSCACGSWHMNRSVRAGPWAPRAEG</sequence>
<reference evidence="1 2" key="1">
    <citation type="submission" date="2019-05" db="EMBL/GenBank/DDBJ databases">
        <title>Another draft genome of Portunus trituberculatus and its Hox gene families provides insights of decapod evolution.</title>
        <authorList>
            <person name="Jeong J.-H."/>
            <person name="Song I."/>
            <person name="Kim S."/>
            <person name="Choi T."/>
            <person name="Kim D."/>
            <person name="Ryu S."/>
            <person name="Kim W."/>
        </authorList>
    </citation>
    <scope>NUCLEOTIDE SEQUENCE [LARGE SCALE GENOMIC DNA]</scope>
    <source>
        <tissue evidence="1">Muscle</tissue>
    </source>
</reference>
<protein>
    <submittedName>
        <fullName evidence="1">Uncharacterized protein</fullName>
    </submittedName>
</protein>
<evidence type="ECO:0000313" key="1">
    <source>
        <dbReference type="EMBL" id="MPC45470.1"/>
    </source>
</evidence>
<dbReference type="Proteomes" id="UP000324222">
    <property type="component" value="Unassembled WGS sequence"/>
</dbReference>
<comment type="caution">
    <text evidence="1">The sequence shown here is derived from an EMBL/GenBank/DDBJ whole genome shotgun (WGS) entry which is preliminary data.</text>
</comment>
<evidence type="ECO:0000313" key="2">
    <source>
        <dbReference type="Proteomes" id="UP000324222"/>
    </source>
</evidence>
<name>A0A5B7FCY2_PORTR</name>
<accession>A0A5B7FCY2</accession>
<gene>
    <name evidence="1" type="ORF">E2C01_039169</name>
</gene>
<proteinExistence type="predicted"/>
<dbReference type="AlphaFoldDB" id="A0A5B7FCY2"/>
<keyword evidence="2" id="KW-1185">Reference proteome</keyword>
<organism evidence="1 2">
    <name type="scientific">Portunus trituberculatus</name>
    <name type="common">Swimming crab</name>
    <name type="synonym">Neptunus trituberculatus</name>
    <dbReference type="NCBI Taxonomy" id="210409"/>
    <lineage>
        <taxon>Eukaryota</taxon>
        <taxon>Metazoa</taxon>
        <taxon>Ecdysozoa</taxon>
        <taxon>Arthropoda</taxon>
        <taxon>Crustacea</taxon>
        <taxon>Multicrustacea</taxon>
        <taxon>Malacostraca</taxon>
        <taxon>Eumalacostraca</taxon>
        <taxon>Eucarida</taxon>
        <taxon>Decapoda</taxon>
        <taxon>Pleocyemata</taxon>
        <taxon>Brachyura</taxon>
        <taxon>Eubrachyura</taxon>
        <taxon>Portunoidea</taxon>
        <taxon>Portunidae</taxon>
        <taxon>Portuninae</taxon>
        <taxon>Portunus</taxon>
    </lineage>
</organism>